<proteinExistence type="predicted"/>
<dbReference type="EMBL" id="HBUE01316253">
    <property type="protein sequence ID" value="CAG6585808.1"/>
    <property type="molecule type" value="Transcribed_RNA"/>
</dbReference>
<evidence type="ECO:0000256" key="1">
    <source>
        <dbReference type="SAM" id="Phobius"/>
    </source>
</evidence>
<dbReference type="EMBL" id="HBUE01069731">
    <property type="protein sequence ID" value="CAG6472274.1"/>
    <property type="molecule type" value="Transcribed_RNA"/>
</dbReference>
<dbReference type="EMBL" id="HBUE01316254">
    <property type="protein sequence ID" value="CAG6585809.1"/>
    <property type="molecule type" value="Transcribed_RNA"/>
</dbReference>
<dbReference type="AlphaFoldDB" id="A0A8D8K8W6"/>
<dbReference type="EMBL" id="HBUE01316252">
    <property type="protein sequence ID" value="CAG6585807.1"/>
    <property type="molecule type" value="Transcribed_RNA"/>
</dbReference>
<dbReference type="EMBL" id="HBUE01069729">
    <property type="protein sequence ID" value="CAG6472273.1"/>
    <property type="molecule type" value="Transcribed_RNA"/>
</dbReference>
<dbReference type="EMBL" id="HBUE01209842">
    <property type="protein sequence ID" value="CAG6533907.1"/>
    <property type="molecule type" value="Transcribed_RNA"/>
</dbReference>
<accession>A0A8D8K8W6</accession>
<keyword evidence="1" id="KW-1133">Transmembrane helix</keyword>
<dbReference type="EMBL" id="HBUE01209844">
    <property type="protein sequence ID" value="CAG6533909.1"/>
    <property type="molecule type" value="Transcribed_RNA"/>
</dbReference>
<feature type="transmembrane region" description="Helical" evidence="1">
    <location>
        <begin position="54"/>
        <end position="82"/>
    </location>
</feature>
<dbReference type="EMBL" id="HBUE01209843">
    <property type="protein sequence ID" value="CAG6533908.1"/>
    <property type="molecule type" value="Transcribed_RNA"/>
</dbReference>
<sequence>MVPGRRREAQPIVVRTRVHRRRWWWGRVVLVVLLGLLLHRVAPDRGRVVPVVRVVVPVVAGTRLLLVVVMVMGVVPGGPMVITEGRVTRRDTHFGDLSSRLMATGAGAAAATPARFVWWIQFGPDVTFQRLVMHFNR</sequence>
<reference evidence="2" key="1">
    <citation type="submission" date="2021-05" db="EMBL/GenBank/DDBJ databases">
        <authorList>
            <person name="Alioto T."/>
            <person name="Alioto T."/>
            <person name="Gomez Garrido J."/>
        </authorList>
    </citation>
    <scope>NUCLEOTIDE SEQUENCE</scope>
</reference>
<protein>
    <submittedName>
        <fullName evidence="2">(northern house mosquito) hypothetical protein</fullName>
    </submittedName>
</protein>
<feature type="transmembrane region" description="Helical" evidence="1">
    <location>
        <begin position="24"/>
        <end position="42"/>
    </location>
</feature>
<keyword evidence="1" id="KW-0812">Transmembrane</keyword>
<name>A0A8D8K8W6_CULPI</name>
<organism evidence="2">
    <name type="scientific">Culex pipiens</name>
    <name type="common">House mosquito</name>
    <dbReference type="NCBI Taxonomy" id="7175"/>
    <lineage>
        <taxon>Eukaryota</taxon>
        <taxon>Metazoa</taxon>
        <taxon>Ecdysozoa</taxon>
        <taxon>Arthropoda</taxon>
        <taxon>Hexapoda</taxon>
        <taxon>Insecta</taxon>
        <taxon>Pterygota</taxon>
        <taxon>Neoptera</taxon>
        <taxon>Endopterygota</taxon>
        <taxon>Diptera</taxon>
        <taxon>Nematocera</taxon>
        <taxon>Culicoidea</taxon>
        <taxon>Culicidae</taxon>
        <taxon>Culicinae</taxon>
        <taxon>Culicini</taxon>
        <taxon>Culex</taxon>
        <taxon>Culex</taxon>
    </lineage>
</organism>
<keyword evidence="1" id="KW-0472">Membrane</keyword>
<evidence type="ECO:0000313" key="2">
    <source>
        <dbReference type="EMBL" id="CAG6585808.1"/>
    </source>
</evidence>